<dbReference type="Pfam" id="PF16510">
    <property type="entry name" value="P22_portal"/>
    <property type="match status" value="1"/>
</dbReference>
<protein>
    <recommendedName>
        <fullName evidence="3">Phage portal protein</fullName>
    </recommendedName>
</protein>
<dbReference type="InterPro" id="IPR032427">
    <property type="entry name" value="P22_portal"/>
</dbReference>
<dbReference type="EMBL" id="FPBZ01000023">
    <property type="protein sequence ID" value="SFU74997.1"/>
    <property type="molecule type" value="Genomic_DNA"/>
</dbReference>
<dbReference type="Proteomes" id="UP000182649">
    <property type="component" value="Unassembled WGS sequence"/>
</dbReference>
<accession>A0A1I7IQ19</accession>
<evidence type="ECO:0000313" key="2">
    <source>
        <dbReference type="Proteomes" id="UP000182649"/>
    </source>
</evidence>
<sequence>MTEAGVTADISIEAYDKICRDIRDQPKWRADSDTDCDYYDGAQTSAEVIERLKMAGIPPQDSNLIKPTINAVLGLEARSRTDYRVTADDESQAEIAEGLSAKIKEAETESRAARAMSDAYSSMIRAGIGWVEISREFDALKYPYRVREVHRNEIYWDWSSREPDLSDARYLRRDKWIDRLQAALMFPDCAEIIANSWKGWNDTDVYEGYDNGLARAYEIEQAWSRNQEDYLNRNSGMVRLSELWYRHFEDAYVLVLPDGKVIEYSEDNPYHQAAVAQGLVQVQKSVLSRMRVSIWLGPHKLMDVPSPLPHSDFPYIPFWCFRKDRSRAPYGLIRDMRGPQDQIIDLDILLYEVLNSVKVEVDNDALDLSQNSYQEVANNISSLRSMTILNSQRRNASGFRVIREHQLAAQVFQLVQERKRRIEEVGGIYRTMLGAHTSASSGVAINSLVEQGSTVLAEPNDNFRHARRLVGQQLLALIKQDMLGSQKVVTIRQGAKQKLIYFNHSVMTAGGPIVENDIATAQVKVVLEDVPATPSFRAQQLQAFSQIVQAAPPTYQAILYPVMLELSDVPNRYELAEQLRRMSSTGGNA</sequence>
<dbReference type="RefSeq" id="WP_074975865.1">
    <property type="nucleotide sequence ID" value="NZ_FPBZ01000023.1"/>
</dbReference>
<dbReference type="AlphaFoldDB" id="A0A1I7IQ19"/>
<organism evidence="1 2">
    <name type="scientific">Nitrosospira multiformis</name>
    <dbReference type="NCBI Taxonomy" id="1231"/>
    <lineage>
        <taxon>Bacteria</taxon>
        <taxon>Pseudomonadati</taxon>
        <taxon>Pseudomonadota</taxon>
        <taxon>Betaproteobacteria</taxon>
        <taxon>Nitrosomonadales</taxon>
        <taxon>Nitrosomonadaceae</taxon>
        <taxon>Nitrosospira</taxon>
    </lineage>
</organism>
<evidence type="ECO:0008006" key="3">
    <source>
        <dbReference type="Google" id="ProtNLM"/>
    </source>
</evidence>
<reference evidence="2" key="1">
    <citation type="submission" date="2016-10" db="EMBL/GenBank/DDBJ databases">
        <authorList>
            <person name="Varghese N."/>
            <person name="Submissions S."/>
        </authorList>
    </citation>
    <scope>NUCLEOTIDE SEQUENCE [LARGE SCALE GENOMIC DNA]</scope>
    <source>
        <strain evidence="2">Nl14</strain>
    </source>
</reference>
<proteinExistence type="predicted"/>
<gene>
    <name evidence="1" type="ORF">SAMN05216417_12324</name>
</gene>
<evidence type="ECO:0000313" key="1">
    <source>
        <dbReference type="EMBL" id="SFU74997.1"/>
    </source>
</evidence>
<name>A0A1I7IQ19_9PROT</name>
<dbReference type="OrthoDB" id="8564969at2"/>